<feature type="transmembrane region" description="Helical" evidence="7">
    <location>
        <begin position="69"/>
        <end position="93"/>
    </location>
</feature>
<keyword evidence="6 7" id="KW-0472">Membrane</keyword>
<evidence type="ECO:0000256" key="6">
    <source>
        <dbReference type="ARBA" id="ARBA00023136"/>
    </source>
</evidence>
<dbReference type="Pfam" id="PF00528">
    <property type="entry name" value="BPD_transp_1"/>
    <property type="match status" value="1"/>
</dbReference>
<dbReference type="GO" id="GO:0055085">
    <property type="term" value="P:transmembrane transport"/>
    <property type="evidence" value="ECO:0007669"/>
    <property type="project" value="InterPro"/>
</dbReference>
<dbReference type="Proteomes" id="UP000426246">
    <property type="component" value="Chromosome"/>
</dbReference>
<evidence type="ECO:0000313" key="9">
    <source>
        <dbReference type="EMBL" id="QGQ99712.1"/>
    </source>
</evidence>
<evidence type="ECO:0000256" key="2">
    <source>
        <dbReference type="ARBA" id="ARBA00022448"/>
    </source>
</evidence>
<dbReference type="SUPFAM" id="SSF161098">
    <property type="entry name" value="MetI-like"/>
    <property type="match status" value="1"/>
</dbReference>
<dbReference type="RefSeq" id="WP_155704875.1">
    <property type="nucleotide sequence ID" value="NZ_CP034235.1"/>
</dbReference>
<dbReference type="PANTHER" id="PTHR43744">
    <property type="entry name" value="ABC TRANSPORTER PERMEASE PROTEIN MG189-RELATED-RELATED"/>
    <property type="match status" value="1"/>
</dbReference>
<keyword evidence="2 7" id="KW-0813">Transport</keyword>
<dbReference type="KEGG" id="ppsc:EHS13_35050"/>
<feature type="transmembrane region" description="Helical" evidence="7">
    <location>
        <begin position="12"/>
        <end position="31"/>
    </location>
</feature>
<comment type="subcellular location">
    <subcellularLocation>
        <location evidence="1 7">Cell membrane</location>
        <topology evidence="1 7">Multi-pass membrane protein</topology>
    </subcellularLocation>
</comment>
<comment type="similarity">
    <text evidence="7">Belongs to the binding-protein-dependent transport system permease family.</text>
</comment>
<protein>
    <submittedName>
        <fullName evidence="9">Carbohydrate ABC transporter permease</fullName>
    </submittedName>
</protein>
<dbReference type="Gene3D" id="1.10.3720.10">
    <property type="entry name" value="MetI-like"/>
    <property type="match status" value="1"/>
</dbReference>
<dbReference type="InterPro" id="IPR000515">
    <property type="entry name" value="MetI-like"/>
</dbReference>
<dbReference type="OrthoDB" id="187395at2"/>
<dbReference type="PROSITE" id="PS50928">
    <property type="entry name" value="ABC_TM1"/>
    <property type="match status" value="1"/>
</dbReference>
<sequence>MKANPLYKLLRILVLFIFSLTILYPLLWMLGVSLKDQKDMFARPWSIVPQEFLWSNFSKAWTVGKIGNAMWNTAFVTVVTLLFIVIFCYLASYALARIEFRGRKLILTLFISTMLLPIQIILIPLYRIEKMLHLLDSLWGLILPYIAIGLPISIFLMTAFLRAIPFELEESAGIDGANRLQLIYKIMLPLSRPGLATVIILQFMTVWNEFPLALIVINNPHLRTITLALSNFKGMWGMMDFNKLFAALVITTLPVIAMFIVFQKQFISGLTSGALKG</sequence>
<feature type="transmembrane region" description="Helical" evidence="7">
    <location>
        <begin position="244"/>
        <end position="262"/>
    </location>
</feature>
<keyword evidence="3" id="KW-1003">Cell membrane</keyword>
<evidence type="ECO:0000256" key="4">
    <source>
        <dbReference type="ARBA" id="ARBA00022692"/>
    </source>
</evidence>
<keyword evidence="5 7" id="KW-1133">Transmembrane helix</keyword>
<feature type="transmembrane region" description="Helical" evidence="7">
    <location>
        <begin position="138"/>
        <end position="161"/>
    </location>
</feature>
<evidence type="ECO:0000313" key="10">
    <source>
        <dbReference type="Proteomes" id="UP000426246"/>
    </source>
</evidence>
<keyword evidence="4 7" id="KW-0812">Transmembrane</keyword>
<reference evidence="10" key="1">
    <citation type="submission" date="2018-11" db="EMBL/GenBank/DDBJ databases">
        <title>Complete genome sequence of Paenibacillus sp. ML311-T8.</title>
        <authorList>
            <person name="Nam Y.-D."/>
            <person name="Kang J."/>
            <person name="Chung W.-H."/>
            <person name="Park Y.S."/>
        </authorList>
    </citation>
    <scope>NUCLEOTIDE SEQUENCE [LARGE SCALE GENOMIC DNA]</scope>
    <source>
        <strain evidence="10">ML311-T8</strain>
    </source>
</reference>
<keyword evidence="10" id="KW-1185">Reference proteome</keyword>
<dbReference type="AlphaFoldDB" id="A0A6B8RV25"/>
<dbReference type="InterPro" id="IPR035906">
    <property type="entry name" value="MetI-like_sf"/>
</dbReference>
<organism evidence="9 10">
    <name type="scientific">Paenibacillus psychroresistens</name>
    <dbReference type="NCBI Taxonomy" id="1778678"/>
    <lineage>
        <taxon>Bacteria</taxon>
        <taxon>Bacillati</taxon>
        <taxon>Bacillota</taxon>
        <taxon>Bacilli</taxon>
        <taxon>Bacillales</taxon>
        <taxon>Paenibacillaceae</taxon>
        <taxon>Paenibacillus</taxon>
    </lineage>
</organism>
<dbReference type="EMBL" id="CP034235">
    <property type="protein sequence ID" value="QGQ99712.1"/>
    <property type="molecule type" value="Genomic_DNA"/>
</dbReference>
<evidence type="ECO:0000259" key="8">
    <source>
        <dbReference type="PROSITE" id="PS50928"/>
    </source>
</evidence>
<dbReference type="PANTHER" id="PTHR43744:SF12">
    <property type="entry name" value="ABC TRANSPORTER PERMEASE PROTEIN MG189-RELATED"/>
    <property type="match status" value="1"/>
</dbReference>
<evidence type="ECO:0000256" key="5">
    <source>
        <dbReference type="ARBA" id="ARBA00022989"/>
    </source>
</evidence>
<feature type="transmembrane region" description="Helical" evidence="7">
    <location>
        <begin position="105"/>
        <end position="126"/>
    </location>
</feature>
<dbReference type="CDD" id="cd06261">
    <property type="entry name" value="TM_PBP2"/>
    <property type="match status" value="1"/>
</dbReference>
<feature type="domain" description="ABC transmembrane type-1" evidence="8">
    <location>
        <begin position="70"/>
        <end position="262"/>
    </location>
</feature>
<proteinExistence type="inferred from homology"/>
<evidence type="ECO:0000256" key="7">
    <source>
        <dbReference type="RuleBase" id="RU363032"/>
    </source>
</evidence>
<name>A0A6B8RV25_9BACL</name>
<evidence type="ECO:0000256" key="3">
    <source>
        <dbReference type="ARBA" id="ARBA00022475"/>
    </source>
</evidence>
<dbReference type="GO" id="GO:0005886">
    <property type="term" value="C:plasma membrane"/>
    <property type="evidence" value="ECO:0007669"/>
    <property type="project" value="UniProtKB-SubCell"/>
</dbReference>
<accession>A0A6B8RV25</accession>
<evidence type="ECO:0000256" key="1">
    <source>
        <dbReference type="ARBA" id="ARBA00004651"/>
    </source>
</evidence>
<gene>
    <name evidence="9" type="ORF">EHS13_35050</name>
</gene>